<gene>
    <name evidence="2" type="ORF">A4X06_0g8497</name>
</gene>
<evidence type="ECO:0000313" key="2">
    <source>
        <dbReference type="EMBL" id="KAE8239126.1"/>
    </source>
</evidence>
<sequence>MVRASSIVCGTLACLALLGHGHAQPIMGTMNGPRSTFTLITAPDADKTSSSLSERQERLEARADWVTVGKLAGIIAGVATVGTGVYGAFRYVTGDDKK</sequence>
<evidence type="ECO:0000256" key="1">
    <source>
        <dbReference type="SAM" id="SignalP"/>
    </source>
</evidence>
<organism evidence="2 3">
    <name type="scientific">Tilletia controversa</name>
    <name type="common">dwarf bunt fungus</name>
    <dbReference type="NCBI Taxonomy" id="13291"/>
    <lineage>
        <taxon>Eukaryota</taxon>
        <taxon>Fungi</taxon>
        <taxon>Dikarya</taxon>
        <taxon>Basidiomycota</taxon>
        <taxon>Ustilaginomycotina</taxon>
        <taxon>Exobasidiomycetes</taxon>
        <taxon>Tilletiales</taxon>
        <taxon>Tilletiaceae</taxon>
        <taxon>Tilletia</taxon>
    </lineage>
</organism>
<reference evidence="2" key="2">
    <citation type="journal article" date="2019" name="IMA Fungus">
        <title>Genome sequencing and comparison of five Tilletia species to identify candidate genes for the detection of regulated species infecting wheat.</title>
        <authorList>
            <person name="Nguyen H.D.T."/>
            <person name="Sultana T."/>
            <person name="Kesanakurti P."/>
            <person name="Hambleton S."/>
        </authorList>
    </citation>
    <scope>NUCLEOTIDE SEQUENCE</scope>
    <source>
        <strain evidence="2">DAOMC 236426</strain>
    </source>
</reference>
<dbReference type="EMBL" id="LWDE02001891">
    <property type="protein sequence ID" value="KAE8239126.1"/>
    <property type="molecule type" value="Genomic_DNA"/>
</dbReference>
<feature type="signal peptide" evidence="1">
    <location>
        <begin position="1"/>
        <end position="23"/>
    </location>
</feature>
<evidence type="ECO:0000313" key="3">
    <source>
        <dbReference type="Proteomes" id="UP000077684"/>
    </source>
</evidence>
<protein>
    <recommendedName>
        <fullName evidence="4">Transmembrane protein</fullName>
    </recommendedName>
</protein>
<dbReference type="AlphaFoldDB" id="A0A8X7MKG2"/>
<reference evidence="2" key="1">
    <citation type="submission" date="2016-04" db="EMBL/GenBank/DDBJ databases">
        <authorList>
            <person name="Nguyen H.D."/>
            <person name="Samba Siva P."/>
            <person name="Cullis J."/>
            <person name="Levesque C.A."/>
            <person name="Hambleton S."/>
        </authorList>
    </citation>
    <scope>NUCLEOTIDE SEQUENCE</scope>
    <source>
        <strain evidence="2">DAOMC 236426</strain>
    </source>
</reference>
<keyword evidence="1" id="KW-0732">Signal</keyword>
<evidence type="ECO:0008006" key="4">
    <source>
        <dbReference type="Google" id="ProtNLM"/>
    </source>
</evidence>
<dbReference type="Proteomes" id="UP000077684">
    <property type="component" value="Unassembled WGS sequence"/>
</dbReference>
<proteinExistence type="predicted"/>
<feature type="chain" id="PRO_5036445250" description="Transmembrane protein" evidence="1">
    <location>
        <begin position="24"/>
        <end position="98"/>
    </location>
</feature>
<comment type="caution">
    <text evidence="2">The sequence shown here is derived from an EMBL/GenBank/DDBJ whole genome shotgun (WGS) entry which is preliminary data.</text>
</comment>
<keyword evidence="3" id="KW-1185">Reference proteome</keyword>
<name>A0A8X7MKG2_9BASI</name>
<accession>A0A8X7MKG2</accession>